<dbReference type="Pfam" id="PF01638">
    <property type="entry name" value="HxlR"/>
    <property type="match status" value="1"/>
</dbReference>
<dbReference type="SUPFAM" id="SSF46785">
    <property type="entry name" value="Winged helix' DNA-binding domain"/>
    <property type="match status" value="1"/>
</dbReference>
<dbReference type="PROSITE" id="PS51118">
    <property type="entry name" value="HTH_HXLR"/>
    <property type="match status" value="1"/>
</dbReference>
<keyword evidence="1" id="KW-0805">Transcription regulation</keyword>
<reference evidence="5 6" key="1">
    <citation type="submission" date="2019-06" db="EMBL/GenBank/DDBJ databases">
        <title>Cerasibacillus sp. nov., isolated from maize field.</title>
        <authorList>
            <person name="Lin S.-Y."/>
            <person name="Tsai C.-F."/>
            <person name="Young C.-C."/>
        </authorList>
    </citation>
    <scope>NUCLEOTIDE SEQUENCE [LARGE SCALE GENOMIC DNA]</scope>
    <source>
        <strain evidence="5 6">CC-CFT480</strain>
    </source>
</reference>
<gene>
    <name evidence="5" type="ORF">FHP05_08560</name>
</gene>
<dbReference type="Proteomes" id="UP000321574">
    <property type="component" value="Unassembled WGS sequence"/>
</dbReference>
<protein>
    <submittedName>
        <fullName evidence="5">Winged helix-turn-helix transcriptional regulator</fullName>
    </submittedName>
</protein>
<evidence type="ECO:0000259" key="4">
    <source>
        <dbReference type="PROSITE" id="PS51118"/>
    </source>
</evidence>
<keyword evidence="6" id="KW-1185">Reference proteome</keyword>
<dbReference type="InterPro" id="IPR036388">
    <property type="entry name" value="WH-like_DNA-bd_sf"/>
</dbReference>
<accession>A0A5C8NSM6</accession>
<dbReference type="AlphaFoldDB" id="A0A5C8NSM6"/>
<evidence type="ECO:0000256" key="1">
    <source>
        <dbReference type="ARBA" id="ARBA00023015"/>
    </source>
</evidence>
<name>A0A5C8NSM6_9BACI</name>
<evidence type="ECO:0000256" key="2">
    <source>
        <dbReference type="ARBA" id="ARBA00023125"/>
    </source>
</evidence>
<comment type="caution">
    <text evidence="5">The sequence shown here is derived from an EMBL/GenBank/DDBJ whole genome shotgun (WGS) entry which is preliminary data.</text>
</comment>
<sequence length="115" mass="13628">MEDKTCHGVETAVHALVGKWKPIILYQLMETGTMRFNELKRSIPNITQKMLTTQLRELEYHKIVHREVYPQVPPKVEYSLTEYGKKIIPILQSMQEWGTAHQQYMRENDIQTIEK</sequence>
<dbReference type="EMBL" id="VDUW01000005">
    <property type="protein sequence ID" value="TXL64370.1"/>
    <property type="molecule type" value="Genomic_DNA"/>
</dbReference>
<evidence type="ECO:0000313" key="5">
    <source>
        <dbReference type="EMBL" id="TXL64370.1"/>
    </source>
</evidence>
<keyword evidence="3" id="KW-0804">Transcription</keyword>
<dbReference type="InterPro" id="IPR002577">
    <property type="entry name" value="HTH_HxlR"/>
</dbReference>
<keyword evidence="2" id="KW-0238">DNA-binding</keyword>
<dbReference type="Gene3D" id="1.10.10.10">
    <property type="entry name" value="Winged helix-like DNA-binding domain superfamily/Winged helix DNA-binding domain"/>
    <property type="match status" value="1"/>
</dbReference>
<dbReference type="InterPro" id="IPR036390">
    <property type="entry name" value="WH_DNA-bd_sf"/>
</dbReference>
<dbReference type="OrthoDB" id="9791143at2"/>
<dbReference type="GO" id="GO:0003677">
    <property type="term" value="F:DNA binding"/>
    <property type="evidence" value="ECO:0007669"/>
    <property type="project" value="UniProtKB-KW"/>
</dbReference>
<dbReference type="RefSeq" id="WP_147667103.1">
    <property type="nucleotide sequence ID" value="NZ_VDUW01000005.1"/>
</dbReference>
<dbReference type="PANTHER" id="PTHR33204">
    <property type="entry name" value="TRANSCRIPTIONAL REGULATOR, MARR FAMILY"/>
    <property type="match status" value="1"/>
</dbReference>
<dbReference type="PANTHER" id="PTHR33204:SF29">
    <property type="entry name" value="TRANSCRIPTIONAL REGULATOR"/>
    <property type="match status" value="1"/>
</dbReference>
<evidence type="ECO:0000256" key="3">
    <source>
        <dbReference type="ARBA" id="ARBA00023163"/>
    </source>
</evidence>
<evidence type="ECO:0000313" key="6">
    <source>
        <dbReference type="Proteomes" id="UP000321574"/>
    </source>
</evidence>
<proteinExistence type="predicted"/>
<organism evidence="5 6">
    <name type="scientific">Cerasibacillus terrae</name>
    <dbReference type="NCBI Taxonomy" id="2498845"/>
    <lineage>
        <taxon>Bacteria</taxon>
        <taxon>Bacillati</taxon>
        <taxon>Bacillota</taxon>
        <taxon>Bacilli</taxon>
        <taxon>Bacillales</taxon>
        <taxon>Bacillaceae</taxon>
        <taxon>Cerasibacillus</taxon>
    </lineage>
</organism>
<feature type="domain" description="HTH hxlR-type" evidence="4">
    <location>
        <begin position="6"/>
        <end position="106"/>
    </location>
</feature>